<dbReference type="PANTHER" id="PTHR15822:SF23">
    <property type="entry name" value="ENDONUCLEASE_EXONUCLEASE_PHOSPHATASE FAMILY PROTEIN"/>
    <property type="match status" value="1"/>
</dbReference>
<keyword evidence="4" id="KW-1185">Reference proteome</keyword>
<accession>A0A917AZF8</accession>
<dbReference type="InterPro" id="IPR005135">
    <property type="entry name" value="Endo/exonuclease/phosphatase"/>
</dbReference>
<gene>
    <name evidence="3" type="ORF">GCM10007140_38530</name>
</gene>
<dbReference type="Pfam" id="PF03372">
    <property type="entry name" value="Exo_endo_phos"/>
    <property type="match status" value="1"/>
</dbReference>
<dbReference type="GO" id="GO:0016787">
    <property type="term" value="F:hydrolase activity"/>
    <property type="evidence" value="ECO:0007669"/>
    <property type="project" value="UniProtKB-KW"/>
</dbReference>
<reference evidence="3" key="1">
    <citation type="journal article" date="2014" name="Int. J. Syst. Evol. Microbiol.">
        <title>Complete genome sequence of Corynebacterium casei LMG S-19264T (=DSM 44701T), isolated from a smear-ripened cheese.</title>
        <authorList>
            <consortium name="US DOE Joint Genome Institute (JGI-PGF)"/>
            <person name="Walter F."/>
            <person name="Albersmeier A."/>
            <person name="Kalinowski J."/>
            <person name="Ruckert C."/>
        </authorList>
    </citation>
    <scope>NUCLEOTIDE SEQUENCE</scope>
    <source>
        <strain evidence="3">CGMCC 1.12698</strain>
    </source>
</reference>
<evidence type="ECO:0000259" key="2">
    <source>
        <dbReference type="Pfam" id="PF03372"/>
    </source>
</evidence>
<evidence type="ECO:0000313" key="4">
    <source>
        <dbReference type="Proteomes" id="UP000605259"/>
    </source>
</evidence>
<comment type="caution">
    <text evidence="3">The sequence shown here is derived from an EMBL/GenBank/DDBJ whole genome shotgun (WGS) entry which is preliminary data.</text>
</comment>
<proteinExistence type="predicted"/>
<dbReference type="CDD" id="cd09079">
    <property type="entry name" value="RgfB-like"/>
    <property type="match status" value="1"/>
</dbReference>
<reference evidence="3" key="2">
    <citation type="submission" date="2020-09" db="EMBL/GenBank/DDBJ databases">
        <authorList>
            <person name="Sun Q."/>
            <person name="Zhou Y."/>
        </authorList>
    </citation>
    <scope>NUCLEOTIDE SEQUENCE</scope>
    <source>
        <strain evidence="3">CGMCC 1.12698</strain>
    </source>
</reference>
<dbReference type="PANTHER" id="PTHR15822">
    <property type="entry name" value="TRAF AND TNF RECEPTOR-ASSOCIATED PROTEIN"/>
    <property type="match status" value="1"/>
</dbReference>
<organism evidence="3 4">
    <name type="scientific">Priestia taiwanensis</name>
    <dbReference type="NCBI Taxonomy" id="1347902"/>
    <lineage>
        <taxon>Bacteria</taxon>
        <taxon>Bacillati</taxon>
        <taxon>Bacillota</taxon>
        <taxon>Bacilli</taxon>
        <taxon>Bacillales</taxon>
        <taxon>Bacillaceae</taxon>
        <taxon>Priestia</taxon>
    </lineage>
</organism>
<dbReference type="RefSeq" id="WP_188390142.1">
    <property type="nucleotide sequence ID" value="NZ_BMFK01000010.1"/>
</dbReference>
<dbReference type="EMBL" id="BMFK01000010">
    <property type="protein sequence ID" value="GGE85353.1"/>
    <property type="molecule type" value="Genomic_DNA"/>
</dbReference>
<sequence>MKLLTLNCHSWQEQQQLEKIEHIADVIAKQQYDVIALQEVSQSVDATIYVAPLKKDNYGLLLLEALKRRNITNYTLVWDWGHIGYDTYEEGVAILTRLPIIDQQDFFISKSTDQSYWKTRKIIGVTVSYKGAPISFYSCHLGWWNDEEEPFAYQVDMLLTHAPDNHLAFFLGDFNNNASITGEGYDYLQERGLYDTYTLAEERDNGTTVQGKIDGWDKDNGDMRIDLILANKLISVHSSKVIFNGTNHEVVSDHFGIEVVLNL</sequence>
<evidence type="ECO:0000313" key="3">
    <source>
        <dbReference type="EMBL" id="GGE85353.1"/>
    </source>
</evidence>
<protein>
    <submittedName>
        <fullName evidence="3">Exodeoxyribonuclease III</fullName>
    </submittedName>
</protein>
<keyword evidence="1" id="KW-0378">Hydrolase</keyword>
<dbReference type="Proteomes" id="UP000605259">
    <property type="component" value="Unassembled WGS sequence"/>
</dbReference>
<dbReference type="InterPro" id="IPR036691">
    <property type="entry name" value="Endo/exonu/phosph_ase_sf"/>
</dbReference>
<dbReference type="AlphaFoldDB" id="A0A917AZF8"/>
<dbReference type="SUPFAM" id="SSF56219">
    <property type="entry name" value="DNase I-like"/>
    <property type="match status" value="1"/>
</dbReference>
<feature type="domain" description="Endonuclease/exonuclease/phosphatase" evidence="2">
    <location>
        <begin position="19"/>
        <end position="254"/>
    </location>
</feature>
<dbReference type="InterPro" id="IPR051547">
    <property type="entry name" value="TDP2-like"/>
</dbReference>
<name>A0A917AZF8_9BACI</name>
<dbReference type="Gene3D" id="3.60.10.10">
    <property type="entry name" value="Endonuclease/exonuclease/phosphatase"/>
    <property type="match status" value="1"/>
</dbReference>
<evidence type="ECO:0000256" key="1">
    <source>
        <dbReference type="ARBA" id="ARBA00022801"/>
    </source>
</evidence>